<evidence type="ECO:0000313" key="3">
    <source>
        <dbReference type="EMBL" id="AMV63588.1"/>
    </source>
</evidence>
<dbReference type="GO" id="GO:0003677">
    <property type="term" value="F:DNA binding"/>
    <property type="evidence" value="ECO:0007669"/>
    <property type="project" value="UniProtKB-KW"/>
</dbReference>
<dbReference type="Gene3D" id="1.10.1660.10">
    <property type="match status" value="1"/>
</dbReference>
<dbReference type="GO" id="GO:0003700">
    <property type="term" value="F:DNA-binding transcription factor activity"/>
    <property type="evidence" value="ECO:0007669"/>
    <property type="project" value="InterPro"/>
</dbReference>
<dbReference type="InterPro" id="IPR047057">
    <property type="entry name" value="MerR_fam"/>
</dbReference>
<dbReference type="PRINTS" id="PR00040">
    <property type="entry name" value="HTHMERR"/>
</dbReference>
<evidence type="ECO:0000259" key="2">
    <source>
        <dbReference type="PROSITE" id="PS50937"/>
    </source>
</evidence>
<evidence type="ECO:0000313" key="5">
    <source>
        <dbReference type="Proteomes" id="UP000076244"/>
    </source>
</evidence>
<dbReference type="Proteomes" id="UP000076405">
    <property type="component" value="Chromosome"/>
</dbReference>
<dbReference type="GeneID" id="57275807"/>
<keyword evidence="1" id="KW-0238">DNA-binding</keyword>
<evidence type="ECO:0000256" key="1">
    <source>
        <dbReference type="ARBA" id="ARBA00023125"/>
    </source>
</evidence>
<dbReference type="Pfam" id="PF13411">
    <property type="entry name" value="MerR_1"/>
    <property type="match status" value="1"/>
</dbReference>
<dbReference type="EMBL" id="CP012275">
    <property type="protein sequence ID" value="AMV63588.1"/>
    <property type="molecule type" value="Genomic_DNA"/>
</dbReference>
<dbReference type="PANTHER" id="PTHR30204:SF98">
    <property type="entry name" value="HTH-TYPE TRANSCRIPTIONAL REGULATOR ADHR"/>
    <property type="match status" value="1"/>
</dbReference>
<dbReference type="KEGG" id="pdm:ADU72_0527"/>
<evidence type="ECO:0000313" key="4">
    <source>
        <dbReference type="EMBL" id="AMV66472.1"/>
    </source>
</evidence>
<keyword evidence="5" id="KW-1185">Reference proteome</keyword>
<dbReference type="PROSITE" id="PS50937">
    <property type="entry name" value="HTH_MERR_2"/>
    <property type="match status" value="1"/>
</dbReference>
<sequence length="117" mass="13488">MKISEIAKLTGTPISTIRYYDDLGLLCSVQRNQQQQREFSEEDVVWLKKLKKLHASGLTLGTLAQYVCISDQDKSARIKRQELLLRQKNKILADMDQLRDALSVIDDEIDSPTFFEK</sequence>
<dbReference type="InterPro" id="IPR009061">
    <property type="entry name" value="DNA-bd_dom_put_sf"/>
</dbReference>
<dbReference type="EMBL" id="CP012288">
    <property type="protein sequence ID" value="AMV66472.1"/>
    <property type="molecule type" value="Genomic_DNA"/>
</dbReference>
<protein>
    <submittedName>
        <fullName evidence="3">Transcriptional regulator, MerR family</fullName>
    </submittedName>
</protein>
<name>A0AAC9FJL0_9LACO</name>
<dbReference type="SUPFAM" id="SSF46955">
    <property type="entry name" value="Putative DNA-binding domain"/>
    <property type="match status" value="1"/>
</dbReference>
<evidence type="ECO:0000313" key="6">
    <source>
        <dbReference type="Proteomes" id="UP000076405"/>
    </source>
</evidence>
<dbReference type="Proteomes" id="UP000076244">
    <property type="component" value="Chromosome"/>
</dbReference>
<accession>A0AAC9FJL0</accession>
<proteinExistence type="predicted"/>
<organism evidence="3 6">
    <name type="scientific">Pediococcus damnosus</name>
    <dbReference type="NCBI Taxonomy" id="51663"/>
    <lineage>
        <taxon>Bacteria</taxon>
        <taxon>Bacillati</taxon>
        <taxon>Bacillota</taxon>
        <taxon>Bacilli</taxon>
        <taxon>Lactobacillales</taxon>
        <taxon>Lactobacillaceae</taxon>
        <taxon>Pediococcus</taxon>
    </lineage>
</organism>
<feature type="domain" description="HTH merR-type" evidence="2">
    <location>
        <begin position="1"/>
        <end position="69"/>
    </location>
</feature>
<reference evidence="5 6" key="1">
    <citation type="journal article" date="2016" name="PLoS ONE">
        <title>The Identification of Novel Diagnostic Marker Genes for the Detection of Beer Spoiling Pediococcus damnosus Strains Using the BlAst Diagnostic Gene findEr.</title>
        <authorList>
            <person name="Behr J."/>
            <person name="Geissler A.J."/>
            <person name="Schmid J."/>
            <person name="Zehe A."/>
            <person name="Vogel R.F."/>
        </authorList>
    </citation>
    <scope>NUCLEOTIDE SEQUENCE [LARGE SCALE GENOMIC DNA]</scope>
    <source>
        <strain evidence="3 6">TMW 2.1533</strain>
        <strain evidence="4 5">TMW 2.1535</strain>
    </source>
</reference>
<gene>
    <name evidence="3" type="ORF">ADU70_2122</name>
    <name evidence="4" type="ORF">ADU72_0527</name>
</gene>
<dbReference type="AlphaFoldDB" id="A0AAC9FJL0"/>
<dbReference type="PANTHER" id="PTHR30204">
    <property type="entry name" value="REDOX-CYCLING DRUG-SENSING TRANSCRIPTIONAL ACTIVATOR SOXR"/>
    <property type="match status" value="1"/>
</dbReference>
<dbReference type="InterPro" id="IPR000551">
    <property type="entry name" value="MerR-type_HTH_dom"/>
</dbReference>
<dbReference type="RefSeq" id="WP_046872247.1">
    <property type="nucleotide sequence ID" value="NZ_BAAAXI010000150.1"/>
</dbReference>
<dbReference type="SMART" id="SM00422">
    <property type="entry name" value="HTH_MERR"/>
    <property type="match status" value="1"/>
</dbReference>